<dbReference type="AlphaFoldDB" id="A0A2M8D8E0"/>
<dbReference type="InterPro" id="IPR058240">
    <property type="entry name" value="rSAM_sf"/>
</dbReference>
<keyword evidence="2" id="KW-0479">Metal-binding</keyword>
<keyword evidence="4" id="KW-0411">Iron-sulfur</keyword>
<evidence type="ECO:0000256" key="4">
    <source>
        <dbReference type="ARBA" id="ARBA00023014"/>
    </source>
</evidence>
<accession>A0A2M8D8E0</accession>
<dbReference type="Gene3D" id="3.20.20.70">
    <property type="entry name" value="Aldolase class I"/>
    <property type="match status" value="1"/>
</dbReference>
<dbReference type="EMBL" id="PFTM01000030">
    <property type="protein sequence ID" value="PJB83430.1"/>
    <property type="molecule type" value="Genomic_DNA"/>
</dbReference>
<dbReference type="SUPFAM" id="SSF102114">
    <property type="entry name" value="Radical SAM enzymes"/>
    <property type="match status" value="1"/>
</dbReference>
<protein>
    <recommendedName>
        <fullName evidence="5">Radical SAM core domain-containing protein</fullName>
    </recommendedName>
</protein>
<dbReference type="InterPro" id="IPR023885">
    <property type="entry name" value="4Fe4S-binding_SPASM_dom"/>
</dbReference>
<sequence>MSCLIAGWLEIVAECKRLGVKNFILTGGEPFLYRQWPEVVSACGEDARVVFSTNGKHFTDANLAVIEGLPQVKEFRTSIDGLATNDIIRDGSSYLKSLENIRKLKRRFPDRKVMVQTVVYQQNLAEIPALYQALKDIGIYCWRLSQLWKTVRTERNRNILDFSDYEKMFDFFAEVIKTHQQDGKPFLLRIDNVYYSWIEKEDYAPMDLCGHPCSYNFNFLCINANGDLIFCPALNVPYASVKRQSIEDAVKESDWLRDYKAMTVQSLGCGSCRYIRICGGGCRADALRWLGNIPMIDPNSCCMMPRIEAKILPLLGNGERRAFETLIDHDGCFPQIQGENIEQAVCSFSKKGG</sequence>
<comment type="caution">
    <text evidence="6">The sequence shown here is derived from an EMBL/GenBank/DDBJ whole genome shotgun (WGS) entry which is preliminary data.</text>
</comment>
<evidence type="ECO:0000256" key="2">
    <source>
        <dbReference type="ARBA" id="ARBA00022723"/>
    </source>
</evidence>
<evidence type="ECO:0000259" key="5">
    <source>
        <dbReference type="PROSITE" id="PS51918"/>
    </source>
</evidence>
<organism evidence="6 7">
    <name type="scientific">Candidatus Yonathbacteria bacterium CG_4_9_14_0_8_um_filter_46_47</name>
    <dbReference type="NCBI Taxonomy" id="1975106"/>
    <lineage>
        <taxon>Bacteria</taxon>
        <taxon>Candidatus Yonathiibacteriota</taxon>
    </lineage>
</organism>
<dbReference type="GO" id="GO:0003824">
    <property type="term" value="F:catalytic activity"/>
    <property type="evidence" value="ECO:0007669"/>
    <property type="project" value="InterPro"/>
</dbReference>
<evidence type="ECO:0000313" key="7">
    <source>
        <dbReference type="Proteomes" id="UP000229236"/>
    </source>
</evidence>
<feature type="domain" description="Radical SAM core" evidence="5">
    <location>
        <begin position="1"/>
        <end position="185"/>
    </location>
</feature>
<dbReference type="Proteomes" id="UP000229236">
    <property type="component" value="Unassembled WGS sequence"/>
</dbReference>
<evidence type="ECO:0000313" key="6">
    <source>
        <dbReference type="EMBL" id="PJB83430.1"/>
    </source>
</evidence>
<keyword evidence="1" id="KW-0949">S-adenosyl-L-methionine</keyword>
<keyword evidence="3" id="KW-0408">Iron</keyword>
<name>A0A2M8D8E0_9BACT</name>
<dbReference type="PROSITE" id="PS51918">
    <property type="entry name" value="RADICAL_SAM"/>
    <property type="match status" value="1"/>
</dbReference>
<evidence type="ECO:0000256" key="3">
    <source>
        <dbReference type="ARBA" id="ARBA00023004"/>
    </source>
</evidence>
<proteinExistence type="predicted"/>
<dbReference type="InterPro" id="IPR013785">
    <property type="entry name" value="Aldolase_TIM"/>
</dbReference>
<dbReference type="InterPro" id="IPR050377">
    <property type="entry name" value="Radical_SAM_PqqE_MftC-like"/>
</dbReference>
<dbReference type="PANTHER" id="PTHR11228">
    <property type="entry name" value="RADICAL SAM DOMAIN PROTEIN"/>
    <property type="match status" value="1"/>
</dbReference>
<dbReference type="GO" id="GO:0046872">
    <property type="term" value="F:metal ion binding"/>
    <property type="evidence" value="ECO:0007669"/>
    <property type="project" value="UniProtKB-KW"/>
</dbReference>
<dbReference type="CDD" id="cd01335">
    <property type="entry name" value="Radical_SAM"/>
    <property type="match status" value="1"/>
</dbReference>
<reference evidence="7" key="1">
    <citation type="submission" date="2017-09" db="EMBL/GenBank/DDBJ databases">
        <title>Depth-based differentiation of microbial function through sediment-hosted aquifers and enrichment of novel symbionts in the deep terrestrial subsurface.</title>
        <authorList>
            <person name="Probst A.J."/>
            <person name="Ladd B."/>
            <person name="Jarett J.K."/>
            <person name="Geller-Mcgrath D.E."/>
            <person name="Sieber C.M.K."/>
            <person name="Emerson J.B."/>
            <person name="Anantharaman K."/>
            <person name="Thomas B.C."/>
            <person name="Malmstrom R."/>
            <person name="Stieglmeier M."/>
            <person name="Klingl A."/>
            <person name="Woyke T."/>
            <person name="Ryan C.M."/>
            <person name="Banfield J.F."/>
        </authorList>
    </citation>
    <scope>NUCLEOTIDE SEQUENCE [LARGE SCALE GENOMIC DNA]</scope>
</reference>
<dbReference type="PANTHER" id="PTHR11228:SF7">
    <property type="entry name" value="PQQA PEPTIDE CYCLASE"/>
    <property type="match status" value="1"/>
</dbReference>
<dbReference type="GO" id="GO:0051536">
    <property type="term" value="F:iron-sulfur cluster binding"/>
    <property type="evidence" value="ECO:0007669"/>
    <property type="project" value="UniProtKB-KW"/>
</dbReference>
<dbReference type="NCBIfam" id="TIGR04085">
    <property type="entry name" value="rSAM_more_4Fe4S"/>
    <property type="match status" value="1"/>
</dbReference>
<evidence type="ECO:0000256" key="1">
    <source>
        <dbReference type="ARBA" id="ARBA00022691"/>
    </source>
</evidence>
<dbReference type="InterPro" id="IPR007197">
    <property type="entry name" value="rSAM"/>
</dbReference>
<gene>
    <name evidence="6" type="ORF">CO088_01465</name>
</gene>
<dbReference type="Pfam" id="PF04055">
    <property type="entry name" value="Radical_SAM"/>
    <property type="match status" value="1"/>
</dbReference>